<evidence type="ECO:0000313" key="2">
    <source>
        <dbReference type="Proteomes" id="UP000286581"/>
    </source>
</evidence>
<dbReference type="AlphaFoldDB" id="A0A413B541"/>
<dbReference type="Proteomes" id="UP000286581">
    <property type="component" value="Unassembled WGS sequence"/>
</dbReference>
<accession>A0A413B541</accession>
<comment type="caution">
    <text evidence="1">The sequence shown here is derived from an EMBL/GenBank/DDBJ whole genome shotgun (WGS) entry which is preliminary data.</text>
</comment>
<evidence type="ECO:0000313" key="1">
    <source>
        <dbReference type="EMBL" id="RGW33137.1"/>
    </source>
</evidence>
<reference evidence="1 2" key="1">
    <citation type="submission" date="2018-08" db="EMBL/GenBank/DDBJ databases">
        <title>A genome reference for cultivated species of the human gut microbiota.</title>
        <authorList>
            <person name="Zou Y."/>
            <person name="Xue W."/>
            <person name="Luo G."/>
        </authorList>
    </citation>
    <scope>NUCLEOTIDE SEQUENCE [LARGE SCALE GENOMIC DNA]</scope>
    <source>
        <strain evidence="1 2">AF12-8</strain>
    </source>
</reference>
<organism evidence="1 2">
    <name type="scientific">Agathobacter rectalis</name>
    <dbReference type="NCBI Taxonomy" id="39491"/>
    <lineage>
        <taxon>Bacteria</taxon>
        <taxon>Bacillati</taxon>
        <taxon>Bacillota</taxon>
        <taxon>Clostridia</taxon>
        <taxon>Lachnospirales</taxon>
        <taxon>Lachnospiraceae</taxon>
        <taxon>Agathobacter</taxon>
    </lineage>
</organism>
<proteinExistence type="predicted"/>
<sequence>MSRRPTAAQEAVNPKKICCFFCARFWQIGKVSVLISEQREIPVFYQAASRIQLSKRLIVGKE</sequence>
<protein>
    <submittedName>
        <fullName evidence="1">Uncharacterized protein</fullName>
    </submittedName>
</protein>
<name>A0A413B541_9FIRM</name>
<dbReference type="EMBL" id="QSAE01000121">
    <property type="protein sequence ID" value="RGW33137.1"/>
    <property type="molecule type" value="Genomic_DNA"/>
</dbReference>
<gene>
    <name evidence="1" type="ORF">DWV78_16380</name>
</gene>